<dbReference type="Proteomes" id="UP000007954">
    <property type="component" value="Chromosome"/>
</dbReference>
<gene>
    <name evidence="3" type="ordered locus">Hqrw_4059</name>
</gene>
<name>G0LFM2_HALWC</name>
<keyword evidence="1" id="KW-0479">Metal-binding</keyword>
<dbReference type="KEGG" id="hwc:Hqrw_4059"/>
<evidence type="ECO:0000313" key="4">
    <source>
        <dbReference type="Proteomes" id="UP000007954"/>
    </source>
</evidence>
<evidence type="ECO:0000256" key="1">
    <source>
        <dbReference type="PROSITE-ProRule" id="PRU00325"/>
    </source>
</evidence>
<dbReference type="InterPro" id="IPR007527">
    <property type="entry name" value="Znf_SWIM"/>
</dbReference>
<dbReference type="AlphaFoldDB" id="G0LFM2"/>
<reference evidence="3 4" key="1">
    <citation type="journal article" date="2011" name="PLoS ONE">
        <title>Haloquadratum walsbyi: limited diversity in a global pond.</title>
        <authorList>
            <person name="Dyall-Smith M."/>
            <person name="Pfeiffer F."/>
            <person name="Klee K."/>
            <person name="Palm P."/>
            <person name="Gross K."/>
            <person name="Schuster S.C."/>
            <person name="Rampp M."/>
            <person name="Oesterhelt D."/>
        </authorList>
    </citation>
    <scope>NUCLEOTIDE SEQUENCE [LARGE SCALE GENOMIC DNA]</scope>
    <source>
        <strain evidence="4">DSM 16854 / JCM 12705 / C23</strain>
    </source>
</reference>
<accession>G0LFM2</accession>
<evidence type="ECO:0000313" key="3">
    <source>
        <dbReference type="EMBL" id="CCC41785.1"/>
    </source>
</evidence>
<feature type="domain" description="SWIM-type" evidence="2">
    <location>
        <begin position="69"/>
        <end position="115"/>
    </location>
</feature>
<keyword evidence="1" id="KW-0863">Zinc-finger</keyword>
<protein>
    <submittedName>
        <fullName evidence="3">SWIM zinc finger domain protein</fullName>
    </submittedName>
</protein>
<dbReference type="PROSITE" id="PS50966">
    <property type="entry name" value="ZF_SWIM"/>
    <property type="match status" value="1"/>
</dbReference>
<evidence type="ECO:0000259" key="2">
    <source>
        <dbReference type="PROSITE" id="PS50966"/>
    </source>
</evidence>
<organism evidence="3 4">
    <name type="scientific">Haloquadratum walsbyi (strain DSM 16854 / JCM 12705 / C23)</name>
    <dbReference type="NCBI Taxonomy" id="768065"/>
    <lineage>
        <taxon>Archaea</taxon>
        <taxon>Methanobacteriati</taxon>
        <taxon>Methanobacteriota</taxon>
        <taxon>Stenosarchaea group</taxon>
        <taxon>Halobacteria</taxon>
        <taxon>Halobacteriales</taxon>
        <taxon>Haloferacaceae</taxon>
        <taxon>Haloquadratum</taxon>
    </lineage>
</organism>
<dbReference type="HOGENOM" id="CLU_153623_0_0_2"/>
<proteinExistence type="predicted"/>
<dbReference type="EMBL" id="FR746099">
    <property type="protein sequence ID" value="CCC41785.1"/>
    <property type="molecule type" value="Genomic_DNA"/>
</dbReference>
<sequence length="134" mass="14909">MSDNSDVRTHHVVSSSVSDETEAAWRGELAATEQLTPTIVDAIIKHHGDRGARAIDAVSEERVKRYRDFTVVVGHNDEYIVEAGGCTCKDSLYNLDATDPTQCCWHILATAIAERIGVVDHHDMWYADVHDFLS</sequence>
<dbReference type="GeneID" id="95971264"/>
<dbReference type="GO" id="GO:0008270">
    <property type="term" value="F:zinc ion binding"/>
    <property type="evidence" value="ECO:0007669"/>
    <property type="project" value="UniProtKB-KW"/>
</dbReference>
<dbReference type="RefSeq" id="WP_014557066.1">
    <property type="nucleotide sequence ID" value="NC_017459.1"/>
</dbReference>
<keyword evidence="1" id="KW-0862">Zinc</keyword>